<sequence>MRPRPAMLRLWSRRLAADRPPHAGRRTFSFTQHTALVSSGSGSGGGHSWSRSPRTRPQLPFLVVPSTRGPASRSPRYFTTQRRQWLRYEALAFVKYTLYFWAAVGCVVLVQFVVQQEWMERAYPTPHEWTFMSRMRLRGALGERGDDGSAEEQAASSSGDLDTTSATHIVDHVKVMQILLDLIRRLEDPKIDGGAGLAAIEVPSKADLADLAALTGVAVADAPEAPNANTSIGDALDIRAKSEPWRRGYYQALLAAAAASEHVDGWMIDRTRNLVCPPDIVVGPSNPHPKPMPPGSSGAPREENCEVIFPAAAEIYLKLLNTRGLTARQQITAALAFANYLEYKQDKDAAAYVYGRAVLAARAPNGDGDDEDDGNNSQSFFDRNAGVDAPAWITAWTAQNHTANTLHSKNTPALSRNLLSTLTAYATFQARSGNVADALPLFVSLLQARRSLPPSSSTAAAAAAEAASRAKPNSIGKQIIGLLSPPSYPPPPDDGFGPPIPGARSTCEEAALRLHIGEIIYASAQTPRNAATSASSSSSSSSSWNPFSSSSNDQQAREEGIAWTREAVDMAEEQLHALAQTGRQAQKQQQQKRENGQGGGLSNALGQAIAQATASDNKAAHADGSATCRQCLVAGLDNWAAMVAQLARDEQQRRASKPAAAGVDAASSGSSWWPSWLGLWGDSSSGSASSDSVSTVALPSGAPDQEGAEKLGRWAAEARVIRDRRRRARELIDNSTPPSQGLMGMLTA</sequence>
<dbReference type="OrthoDB" id="5408102at2759"/>
<reference evidence="4" key="1">
    <citation type="journal article" date="2014" name="Genome Announc.">
        <title>Genome sequence of the pathogenic fungus Sporothrix schenckii (ATCC 58251).</title>
        <authorList>
            <person name="Cuomo C.A."/>
            <person name="Rodriguez-Del Valle N."/>
            <person name="Perez-Sanchez L."/>
            <person name="Abouelleil A."/>
            <person name="Goldberg J."/>
            <person name="Young S."/>
            <person name="Zeng Q."/>
            <person name="Birren B.W."/>
        </authorList>
    </citation>
    <scope>NUCLEOTIDE SEQUENCE [LARGE SCALE GENOMIC DNA]</scope>
    <source>
        <strain evidence="4">ATCC 58251 / de Perez 2211183</strain>
    </source>
</reference>
<feature type="region of interest" description="Disordered" evidence="1">
    <location>
        <begin position="142"/>
        <end position="162"/>
    </location>
</feature>
<gene>
    <name evidence="3" type="ORF">HMPREF1624_03346</name>
</gene>
<dbReference type="EMBL" id="KI440844">
    <property type="protein sequence ID" value="ERS99977.1"/>
    <property type="molecule type" value="Genomic_DNA"/>
</dbReference>
<accession>U7PWM6</accession>
<feature type="transmembrane region" description="Helical" evidence="2">
    <location>
        <begin position="92"/>
        <end position="114"/>
    </location>
</feature>
<keyword evidence="2" id="KW-0472">Membrane</keyword>
<dbReference type="AlphaFoldDB" id="U7PWM6"/>
<name>U7PWM6_SPOS1</name>
<dbReference type="STRING" id="1391915.U7PWM6"/>
<proteinExistence type="predicted"/>
<dbReference type="Proteomes" id="UP000018087">
    <property type="component" value="Unassembled WGS sequence"/>
</dbReference>
<feature type="region of interest" description="Disordered" evidence="1">
    <location>
        <begin position="479"/>
        <end position="499"/>
    </location>
</feature>
<evidence type="ECO:0000256" key="1">
    <source>
        <dbReference type="SAM" id="MobiDB-lite"/>
    </source>
</evidence>
<protein>
    <submittedName>
        <fullName evidence="3">Uncharacterized protein</fullName>
    </submittedName>
</protein>
<feature type="compositionally biased region" description="Pro residues" evidence="1">
    <location>
        <begin position="486"/>
        <end position="499"/>
    </location>
</feature>
<feature type="region of interest" description="Disordered" evidence="1">
    <location>
        <begin position="579"/>
        <end position="603"/>
    </location>
</feature>
<evidence type="ECO:0000313" key="3">
    <source>
        <dbReference type="EMBL" id="ERS99977.1"/>
    </source>
</evidence>
<keyword evidence="4" id="KW-1185">Reference proteome</keyword>
<feature type="region of interest" description="Disordered" evidence="1">
    <location>
        <begin position="526"/>
        <end position="558"/>
    </location>
</feature>
<feature type="compositionally biased region" description="Low complexity" evidence="1">
    <location>
        <begin position="579"/>
        <end position="589"/>
    </location>
</feature>
<organism evidence="3 4">
    <name type="scientific">Sporothrix schenckii (strain ATCC 58251 / de Perez 2211183)</name>
    <name type="common">Rose-picker's disease fungus</name>
    <dbReference type="NCBI Taxonomy" id="1391915"/>
    <lineage>
        <taxon>Eukaryota</taxon>
        <taxon>Fungi</taxon>
        <taxon>Dikarya</taxon>
        <taxon>Ascomycota</taxon>
        <taxon>Pezizomycotina</taxon>
        <taxon>Sordariomycetes</taxon>
        <taxon>Sordariomycetidae</taxon>
        <taxon>Ophiostomatales</taxon>
        <taxon>Ophiostomataceae</taxon>
        <taxon>Sporothrix</taxon>
    </lineage>
</organism>
<evidence type="ECO:0000313" key="4">
    <source>
        <dbReference type="Proteomes" id="UP000018087"/>
    </source>
</evidence>
<feature type="compositionally biased region" description="Low complexity" evidence="1">
    <location>
        <begin position="533"/>
        <end position="551"/>
    </location>
</feature>
<feature type="region of interest" description="Disordered" evidence="1">
    <location>
        <begin position="688"/>
        <end position="711"/>
    </location>
</feature>
<feature type="compositionally biased region" description="Low complexity" evidence="1">
    <location>
        <begin position="151"/>
        <end position="160"/>
    </location>
</feature>
<dbReference type="HOGENOM" id="CLU_011673_1_0_1"/>
<keyword evidence="2" id="KW-1133">Transmembrane helix</keyword>
<keyword evidence="2" id="KW-0812">Transmembrane</keyword>
<dbReference type="eggNOG" id="ENOG502RRIM">
    <property type="taxonomic scope" value="Eukaryota"/>
</dbReference>
<evidence type="ECO:0000256" key="2">
    <source>
        <dbReference type="SAM" id="Phobius"/>
    </source>
</evidence>